<evidence type="ECO:0000256" key="1">
    <source>
        <dbReference type="SAM" id="MobiDB-lite"/>
    </source>
</evidence>
<organism evidence="2 3">
    <name type="scientific">Komagataeibacter saccharivorans</name>
    <dbReference type="NCBI Taxonomy" id="265959"/>
    <lineage>
        <taxon>Bacteria</taxon>
        <taxon>Pseudomonadati</taxon>
        <taxon>Pseudomonadota</taxon>
        <taxon>Alphaproteobacteria</taxon>
        <taxon>Acetobacterales</taxon>
        <taxon>Acetobacteraceae</taxon>
        <taxon>Komagataeibacter</taxon>
    </lineage>
</organism>
<sequence length="110" mass="12026">MPLLSPTTASGIDTDDNRIQIRLALHHQNETARTDSRDTARPVTRSVRSVAMMALALVLASQGLTACKRHPETVGEKVDHFGDKVQDTFDPPKGPAEKAGRSIDRTLHND</sequence>
<dbReference type="Proteomes" id="UP000264120">
    <property type="component" value="Chromosome"/>
</dbReference>
<protein>
    <submittedName>
        <fullName evidence="2">Uncharacterized protein</fullName>
    </submittedName>
</protein>
<gene>
    <name evidence="2" type="ORF">CD178_01308</name>
</gene>
<feature type="compositionally biased region" description="Basic and acidic residues" evidence="1">
    <location>
        <begin position="75"/>
        <end position="87"/>
    </location>
</feature>
<evidence type="ECO:0000313" key="2">
    <source>
        <dbReference type="EMBL" id="AXY22091.1"/>
    </source>
</evidence>
<proteinExistence type="predicted"/>
<accession>A0A347WB48</accession>
<keyword evidence="3" id="KW-1185">Reference proteome</keyword>
<reference evidence="2 3" key="1">
    <citation type="submission" date="2017-08" db="EMBL/GenBank/DDBJ databases">
        <title>Complete genome sequence of Gluconacetobacter saccharivorans CV1 isolated from Fermented Vinegar.</title>
        <authorList>
            <person name="Kim S.-Y."/>
        </authorList>
    </citation>
    <scope>NUCLEOTIDE SEQUENCE [LARGE SCALE GENOMIC DNA]</scope>
    <source>
        <strain evidence="2 3">CV1</strain>
    </source>
</reference>
<dbReference type="AlphaFoldDB" id="A0A347WB48"/>
<evidence type="ECO:0000313" key="3">
    <source>
        <dbReference type="Proteomes" id="UP000264120"/>
    </source>
</evidence>
<dbReference type="KEGG" id="ksc:CD178_01308"/>
<feature type="compositionally biased region" description="Basic and acidic residues" evidence="1">
    <location>
        <begin position="95"/>
        <end position="110"/>
    </location>
</feature>
<dbReference type="EMBL" id="CP023036">
    <property type="protein sequence ID" value="AXY22091.1"/>
    <property type="molecule type" value="Genomic_DNA"/>
</dbReference>
<name>A0A347WB48_9PROT</name>
<feature type="region of interest" description="Disordered" evidence="1">
    <location>
        <begin position="75"/>
        <end position="110"/>
    </location>
</feature>
<dbReference type="RefSeq" id="WP_254057988.1">
    <property type="nucleotide sequence ID" value="NZ_CALCQY010000009.1"/>
</dbReference>